<dbReference type="Pfam" id="PF01497">
    <property type="entry name" value="Peripla_BP_2"/>
    <property type="match status" value="1"/>
</dbReference>
<dbReference type="RefSeq" id="WP_039327223.1">
    <property type="nucleotide sequence ID" value="NZ_JTJJ01000004.1"/>
</dbReference>
<evidence type="ECO:0000313" key="3">
    <source>
        <dbReference type="EMBL" id="KHJ70054.1"/>
    </source>
</evidence>
<keyword evidence="1" id="KW-0732">Signal</keyword>
<dbReference type="CDD" id="cd01149">
    <property type="entry name" value="HutB"/>
    <property type="match status" value="1"/>
</dbReference>
<evidence type="ECO:0000259" key="2">
    <source>
        <dbReference type="PROSITE" id="PS50983"/>
    </source>
</evidence>
<dbReference type="InterPro" id="IPR002491">
    <property type="entry name" value="ABC_transptr_periplasmic_BD"/>
</dbReference>
<dbReference type="Proteomes" id="UP000030853">
    <property type="component" value="Unassembled WGS sequence"/>
</dbReference>
<evidence type="ECO:0000256" key="1">
    <source>
        <dbReference type="SAM" id="SignalP"/>
    </source>
</evidence>
<dbReference type="AlphaFoldDB" id="A0A0B1RBQ0"/>
<dbReference type="InterPro" id="IPR050902">
    <property type="entry name" value="ABC_Transporter_SBP"/>
</dbReference>
<dbReference type="Gene3D" id="3.40.50.1980">
    <property type="entry name" value="Nitrogenase molybdenum iron protein domain"/>
    <property type="match status" value="2"/>
</dbReference>
<feature type="chain" id="PRO_5002081680" evidence="1">
    <location>
        <begin position="19"/>
        <end position="274"/>
    </location>
</feature>
<protein>
    <submittedName>
        <fullName evidence="3">Hemin ABC transporter substrate-binding protein</fullName>
    </submittedName>
</protein>
<gene>
    <name evidence="3" type="ORF">QU24_00650</name>
</gene>
<dbReference type="PROSITE" id="PS50983">
    <property type="entry name" value="FE_B12_PBP"/>
    <property type="match status" value="1"/>
</dbReference>
<dbReference type="SUPFAM" id="SSF53807">
    <property type="entry name" value="Helical backbone' metal receptor"/>
    <property type="match status" value="1"/>
</dbReference>
<sequence length="274" mass="28942">MKRLTLLLLGALALPTWAAERVISIGGDVTQIIYALDGQADLVARDSTSQHPAQANKLPDIGYMRQLNAEGILALKPTLVLTSELAKPSLVLQQVESAGVKVVDVTGKTSLDAIPEKIATIGKALHREDEAKALIEKVNKQRAQIPQQPLPVKVLFVMAHGGMRTQAAGNQTGADAAIRSAGLVNAMAAIPHYQQLSQEGVVAAAPDLVVVGEDGLRTLGGEDKIWSLPGLALTPAGQHHALLVVDEMALLSFGLDTPETIVKLRKAAEAVKHD</sequence>
<dbReference type="PANTHER" id="PTHR30535">
    <property type="entry name" value="VITAMIN B12-BINDING PROTEIN"/>
    <property type="match status" value="1"/>
</dbReference>
<feature type="domain" description="Fe/B12 periplasmic-binding" evidence="2">
    <location>
        <begin position="21"/>
        <end position="274"/>
    </location>
</feature>
<dbReference type="PANTHER" id="PTHR30535:SF4">
    <property type="entry name" value="HEMIN-BINDING PERIPLASMIC PROTEIN HMUT"/>
    <property type="match status" value="1"/>
</dbReference>
<evidence type="ECO:0000313" key="4">
    <source>
        <dbReference type="Proteomes" id="UP000030853"/>
    </source>
</evidence>
<name>A0A0B1RBQ0_9GAMM</name>
<accession>A0A0B1RBQ0</accession>
<comment type="caution">
    <text evidence="3">The sequence shown here is derived from an EMBL/GenBank/DDBJ whole genome shotgun (WGS) entry which is preliminary data.</text>
</comment>
<dbReference type="EMBL" id="JTJJ01000004">
    <property type="protein sequence ID" value="KHJ70054.1"/>
    <property type="molecule type" value="Genomic_DNA"/>
</dbReference>
<reference evidence="3 4" key="1">
    <citation type="submission" date="2014-11" db="EMBL/GenBank/DDBJ databases">
        <title>Genome sequencing of Pantoea rodasii ND03.</title>
        <authorList>
            <person name="Muhamad Yunos N.Y."/>
            <person name="Chan K.-G."/>
        </authorList>
    </citation>
    <scope>NUCLEOTIDE SEQUENCE [LARGE SCALE GENOMIC DNA]</scope>
    <source>
        <strain evidence="3 4">ND03</strain>
    </source>
</reference>
<feature type="signal peptide" evidence="1">
    <location>
        <begin position="1"/>
        <end position="18"/>
    </location>
</feature>
<proteinExistence type="predicted"/>
<organism evidence="3 4">
    <name type="scientific">Pantoea rodasii</name>
    <dbReference type="NCBI Taxonomy" id="1076549"/>
    <lineage>
        <taxon>Bacteria</taxon>
        <taxon>Pseudomonadati</taxon>
        <taxon>Pseudomonadota</taxon>
        <taxon>Gammaproteobacteria</taxon>
        <taxon>Enterobacterales</taxon>
        <taxon>Erwiniaceae</taxon>
        <taxon>Pantoea</taxon>
    </lineage>
</organism>